<comment type="caution">
    <text evidence="2">The sequence shown here is derived from an EMBL/GenBank/DDBJ whole genome shotgun (WGS) entry which is preliminary data.</text>
</comment>
<dbReference type="AlphaFoldDB" id="A0A371YYJ2"/>
<feature type="compositionally biased region" description="Polar residues" evidence="1">
    <location>
        <begin position="308"/>
        <end position="318"/>
    </location>
</feature>
<evidence type="ECO:0000313" key="2">
    <source>
        <dbReference type="EMBL" id="RFD19305.1"/>
    </source>
</evidence>
<proteinExistence type="predicted"/>
<feature type="region of interest" description="Disordered" evidence="1">
    <location>
        <begin position="286"/>
        <end position="318"/>
    </location>
</feature>
<evidence type="ECO:0000256" key="1">
    <source>
        <dbReference type="SAM" id="MobiDB-lite"/>
    </source>
</evidence>
<dbReference type="EMBL" id="QUWV01000105">
    <property type="protein sequence ID" value="RFD19305.1"/>
    <property type="molecule type" value="Genomic_DNA"/>
</dbReference>
<gene>
    <name evidence="2" type="ORF">DY926_12005</name>
</gene>
<protein>
    <submittedName>
        <fullName evidence="2">Uncharacterized protein</fullName>
    </submittedName>
</protein>
<dbReference type="OrthoDB" id="4174719at2"/>
<reference evidence="2 3" key="1">
    <citation type="submission" date="2018-08" db="EMBL/GenBank/DDBJ databases">
        <title>Komagataeibacter sp. AV 382.</title>
        <authorList>
            <person name="Skraban J."/>
            <person name="Trcek J."/>
        </authorList>
    </citation>
    <scope>NUCLEOTIDE SEQUENCE [LARGE SCALE GENOMIC DNA]</scope>
    <source>
        <strain evidence="2 3">AV 382</strain>
    </source>
</reference>
<keyword evidence="3" id="KW-1185">Reference proteome</keyword>
<organism evidence="2 3">
    <name type="scientific">Komagataeibacter melaceti</name>
    <dbReference type="NCBI Taxonomy" id="2766577"/>
    <lineage>
        <taxon>Bacteria</taxon>
        <taxon>Pseudomonadati</taxon>
        <taxon>Pseudomonadota</taxon>
        <taxon>Alphaproteobacteria</taxon>
        <taxon>Acetobacterales</taxon>
        <taxon>Acetobacteraceae</taxon>
        <taxon>Komagataeibacter</taxon>
    </lineage>
</organism>
<name>A0A371YYJ2_9PROT</name>
<sequence>MTTITSNISWSGAWSRLLADPTAYDTPTASSDAESSSISTIAASDDGDTVVLSQEAQQAVNMDSGHDDGGLDAVSAIYTAAATVINSASSSDEEKIAAFGAAYTLSSLSNIQTIGPAQYDVSSYGYKFEMLEGKFVDDIKNSSLMSTFLNTPMYDIPENASDYQKAISDVFYDASAGVAYGVDSLSINLQETTTQAADGSTTTSYSFSYQQGAVAQAGTQEFGGLYDPLSAFSGGKTPTPTNPHVVGGDTGWFIDTSTEDTKKGSITFEDARAKLDQEIVDELFGSSDSKGKITSSDSNDQTQKENDTNSINGIDDSASLSDILKQSSTVHV</sequence>
<accession>A0A371YYJ2</accession>
<dbReference type="RefSeq" id="WP_116703592.1">
    <property type="nucleotide sequence ID" value="NZ_QUWV01000105.1"/>
</dbReference>
<dbReference type="Proteomes" id="UP000262371">
    <property type="component" value="Unassembled WGS sequence"/>
</dbReference>
<feature type="compositionally biased region" description="Polar residues" evidence="1">
    <location>
        <begin position="286"/>
        <end position="301"/>
    </location>
</feature>
<evidence type="ECO:0000313" key="3">
    <source>
        <dbReference type="Proteomes" id="UP000262371"/>
    </source>
</evidence>